<keyword evidence="2" id="KW-0543">Viral nucleoprotein</keyword>
<name>A0A7T0Q5D7_9VIRU</name>
<accession>A0A7T0Q5D7</accession>
<dbReference type="GO" id="GO:0019013">
    <property type="term" value="C:viral nucleocapsid"/>
    <property type="evidence" value="ECO:0007669"/>
    <property type="project" value="UniProtKB-KW"/>
</dbReference>
<sequence>MANRGTLSERIVQARNKGVPSIVANFSQLMSTSVDAFSPLTLIATGDVLNDEHRGLVPAFITWGARPLIAEVTAQSWATAHGAQDADQVLARTYGELTGINIVRNQNAVDHVVRSRERIMRILRQRCPPVMEIRSLVTDIITKCRNQDDAWADPEDIAAYINHPVNASNQTVTFYKYRGHLVDANIFSNEDSRVKWIQLNRLNNHLVDLEEFDFAIEDNLIELWRGLERDTVLGFYEAKAMQGVEKTRSMMGGAIFSYLATLAKVSNITPAWVQRRKKQFEDRLPGVNFDGYISEPVLKHYARMYTQVDAQWEDIYRQLVVCWSMLQSAEGASLAWIIEQASNNNVTCVMTIADVITRLQFFDIDLVLAKGIPRTNFSYAAIQAGDLLRNPFCSLVKPTVNIRQYADLAYLCTCIKRDHIKDQAFAGYRGQANSMCARTEAELKQIATNMYRMAQEKTDTDMSIQALYKSRCGIEGADLHEIQDDVYIVPRPDAAAANLHLGDDHAEHHREARREAMEQLRQTRIGWPRQAMNLPVGAIRVTRDQMYEALERTASPEARAFKLIMSRLYALQNQVPLATMPGNAVNIPSPVRTIPEDVRDALILWGADIPVEWSLPTPVYIPGQIVGPYPRQFATILPRQSVNVPPPEINPPGLPQNPQGGGRQRQRQRPVPQDEARGGEPDEGEARGDNE</sequence>
<evidence type="ECO:0000256" key="1">
    <source>
        <dbReference type="SAM" id="MobiDB-lite"/>
    </source>
</evidence>
<protein>
    <submittedName>
        <fullName evidence="2">Nucleoprotein</fullName>
    </submittedName>
</protein>
<reference evidence="2" key="1">
    <citation type="journal article" date="2019" name="PLoS Pathog.">
        <title>Re-assessing the diversity of negative strand RNA viruses in insects.</title>
        <authorList>
            <person name="Kafer S."/>
            <person name="Paraskevopoulou S."/>
            <person name="Zirkel F."/>
            <person name="Wieseke N."/>
            <person name="Donath A."/>
            <person name="Petersen M."/>
            <person name="Jones T.C."/>
            <person name="Liu S."/>
            <person name="Zhou X."/>
            <person name="Middendorf M."/>
            <person name="Junglen S."/>
            <person name="Misof B."/>
            <person name="Drosten C."/>
        </authorList>
    </citation>
    <scope>NUCLEOTIDE SEQUENCE</scope>
    <source>
        <strain evidence="2">OKIAV124</strain>
    </source>
</reference>
<feature type="region of interest" description="Disordered" evidence="1">
    <location>
        <begin position="641"/>
        <end position="691"/>
    </location>
</feature>
<feature type="compositionally biased region" description="Basic and acidic residues" evidence="1">
    <location>
        <begin position="672"/>
        <end position="691"/>
    </location>
</feature>
<keyword evidence="2" id="KW-0946">Virion</keyword>
<proteinExistence type="predicted"/>
<evidence type="ECO:0000313" key="2">
    <source>
        <dbReference type="EMBL" id="QPL15324.1"/>
    </source>
</evidence>
<feature type="compositionally biased region" description="Pro residues" evidence="1">
    <location>
        <begin position="644"/>
        <end position="655"/>
    </location>
</feature>
<organism evidence="2">
    <name type="scientific">Hymenopteran chu-related virus OKIAV124</name>
    <dbReference type="NCBI Taxonomy" id="2792590"/>
    <lineage>
        <taxon>Viruses</taxon>
        <taxon>Riboviria</taxon>
        <taxon>Orthornavirae</taxon>
        <taxon>Negarnaviricota</taxon>
        <taxon>Haploviricotina</taxon>
        <taxon>Monjiviricetes</taxon>
        <taxon>Jingchuvirales</taxon>
        <taxon>Chuviridae</taxon>
    </lineage>
</organism>
<dbReference type="EMBL" id="MW288189">
    <property type="protein sequence ID" value="QPL15324.1"/>
    <property type="molecule type" value="Viral_cRNA"/>
</dbReference>